<keyword evidence="4" id="KW-1185">Reference proteome</keyword>
<proteinExistence type="predicted"/>
<feature type="coiled-coil region" evidence="1">
    <location>
        <begin position="213"/>
        <end position="261"/>
    </location>
</feature>
<feature type="region of interest" description="Disordered" evidence="2">
    <location>
        <begin position="141"/>
        <end position="200"/>
    </location>
</feature>
<evidence type="ECO:0008006" key="5">
    <source>
        <dbReference type="Google" id="ProtNLM"/>
    </source>
</evidence>
<dbReference type="PANTHER" id="PTHR15715:SF37">
    <property type="entry name" value="LD47843P"/>
    <property type="match status" value="1"/>
</dbReference>
<reference evidence="3 4" key="1">
    <citation type="submission" date="2022-12" db="EMBL/GenBank/DDBJ databases">
        <title>Chromosome-level genome of Tegillarca granosa.</title>
        <authorList>
            <person name="Kim J."/>
        </authorList>
    </citation>
    <scope>NUCLEOTIDE SEQUENCE [LARGE SCALE GENOMIC DNA]</scope>
    <source>
        <strain evidence="3">Teg-2019</strain>
        <tissue evidence="3">Adductor muscle</tissue>
    </source>
</reference>
<evidence type="ECO:0000313" key="4">
    <source>
        <dbReference type="Proteomes" id="UP001217089"/>
    </source>
</evidence>
<accession>A0ABQ9EDS1</accession>
<dbReference type="InterPro" id="IPR051176">
    <property type="entry name" value="Cent_Immune-Sig_Mod"/>
</dbReference>
<dbReference type="CDD" id="cd21911">
    <property type="entry name" value="CC1_SLMAP"/>
    <property type="match status" value="1"/>
</dbReference>
<dbReference type="Proteomes" id="UP001217089">
    <property type="component" value="Unassembled WGS sequence"/>
</dbReference>
<evidence type="ECO:0000256" key="2">
    <source>
        <dbReference type="SAM" id="MobiDB-lite"/>
    </source>
</evidence>
<dbReference type="PANTHER" id="PTHR15715">
    <property type="entry name" value="CENTROSOMAL PROTEIN OF 170 KDA"/>
    <property type="match status" value="1"/>
</dbReference>
<feature type="compositionally biased region" description="Acidic residues" evidence="2">
    <location>
        <begin position="169"/>
        <end position="182"/>
    </location>
</feature>
<keyword evidence="1" id="KW-0175">Coiled coil</keyword>
<comment type="caution">
    <text evidence="3">The sequence shown here is derived from an EMBL/GenBank/DDBJ whole genome shotgun (WGS) entry which is preliminary data.</text>
</comment>
<evidence type="ECO:0000313" key="3">
    <source>
        <dbReference type="EMBL" id="KAJ8301408.1"/>
    </source>
</evidence>
<dbReference type="EMBL" id="JARBDR010000918">
    <property type="protein sequence ID" value="KAJ8301408.1"/>
    <property type="molecule type" value="Genomic_DNA"/>
</dbReference>
<protein>
    <recommendedName>
        <fullName evidence="5">Sarcolemmal membrane-associated protein</fullName>
    </recommendedName>
</protein>
<organism evidence="3 4">
    <name type="scientific">Tegillarca granosa</name>
    <name type="common">Malaysian cockle</name>
    <name type="synonym">Anadara granosa</name>
    <dbReference type="NCBI Taxonomy" id="220873"/>
    <lineage>
        <taxon>Eukaryota</taxon>
        <taxon>Metazoa</taxon>
        <taxon>Spiralia</taxon>
        <taxon>Lophotrochozoa</taxon>
        <taxon>Mollusca</taxon>
        <taxon>Bivalvia</taxon>
        <taxon>Autobranchia</taxon>
        <taxon>Pteriomorphia</taxon>
        <taxon>Arcoida</taxon>
        <taxon>Arcoidea</taxon>
        <taxon>Arcidae</taxon>
        <taxon>Tegillarca</taxon>
    </lineage>
</organism>
<evidence type="ECO:0000256" key="1">
    <source>
        <dbReference type="SAM" id="Coils"/>
    </source>
</evidence>
<name>A0ABQ9EDS1_TEGGR</name>
<sequence>MLPIWSPLSRLEEALHREKMLEQKLGTLQQLVNNTQEASENGWQALIDEDRLLSRLEVLENQLHTYSKNHSEDALRQEVVALQEEKLQYESTSKDSLRKVLQEKLDAVRKLTDLEIESMQAENDIASEQLAAMKAKLEAIKEPTTTTTTSTTENDIENEKQTTNNIDTDKDENEKLDEEEKSDDDKTEKLPNNSHTLDNESEIIPTSQKEIELGDVEGKLRETQQQIERYKAKLEESNNKLKESSDNVEQIQKELEMAKLDSMQYVAKISSLEGRWSVFIIVLFCCSHLM</sequence>
<gene>
    <name evidence="3" type="ORF">KUTeg_020395</name>
</gene>